<dbReference type="PANTHER" id="PTHR43289:SF34">
    <property type="entry name" value="SERINE_THREONINE-PROTEIN KINASE YBDM-RELATED"/>
    <property type="match status" value="1"/>
</dbReference>
<dbReference type="SUPFAM" id="SSF56112">
    <property type="entry name" value="Protein kinase-like (PK-like)"/>
    <property type="match status" value="1"/>
</dbReference>
<dbReference type="Pfam" id="PF00069">
    <property type="entry name" value="Pkinase"/>
    <property type="match status" value="1"/>
</dbReference>
<evidence type="ECO:0000256" key="5">
    <source>
        <dbReference type="PROSITE-ProRule" id="PRU10141"/>
    </source>
</evidence>
<evidence type="ECO:0000313" key="8">
    <source>
        <dbReference type="Proteomes" id="UP000010473"/>
    </source>
</evidence>
<dbReference type="InterPro" id="IPR000719">
    <property type="entry name" value="Prot_kinase_dom"/>
</dbReference>
<dbReference type="PROSITE" id="PS50011">
    <property type="entry name" value="PROTEIN_KINASE_DOM"/>
    <property type="match status" value="1"/>
</dbReference>
<evidence type="ECO:0000256" key="4">
    <source>
        <dbReference type="ARBA" id="ARBA00022840"/>
    </source>
</evidence>
<keyword evidence="4 5" id="KW-0067">ATP-binding</keyword>
<proteinExistence type="predicted"/>
<sequence length="333" mass="37367">MTTSSKITGVLSRGTELLSGVYQIRKVLGQGGFGITYQGVDTRLNRPVALKEFFPEGCWRQGTTVISAGRWTVDTYSDAKQKFLQEGQTLGQFNHPGIVRVFYYFEENNTAYMVMEYLHGKTLAELLSLRGGKMSETEALQYMEKIGKALEILHNAQFLHRDIKPDNIMLTNDGRVVLIDFGAARDFTARNTQRFTAMFTPGYAPLEQYGQALKMGPYTDLYALGATLYHLLTGVVPLSAVERAAGMELKSARQLNPEIRPHISQAITTAMAMEVQARAQSVGEFLQLLRGNQANFLAEEQLNFYQSFQDPWSPFNSCPRINPKPTNSSDSWF</sequence>
<dbReference type="GO" id="GO:0005524">
    <property type="term" value="F:ATP binding"/>
    <property type="evidence" value="ECO:0007669"/>
    <property type="project" value="UniProtKB-UniRule"/>
</dbReference>
<dbReference type="EMBL" id="CP003653">
    <property type="protein sequence ID" value="AFZ35553.1"/>
    <property type="molecule type" value="Genomic_DNA"/>
</dbReference>
<dbReference type="RefSeq" id="WP_015193224.1">
    <property type="nucleotide sequence ID" value="NC_019748.1"/>
</dbReference>
<dbReference type="SMART" id="SM00220">
    <property type="entry name" value="S_TKc"/>
    <property type="match status" value="1"/>
</dbReference>
<feature type="domain" description="Protein kinase" evidence="6">
    <location>
        <begin position="22"/>
        <end position="297"/>
    </location>
</feature>
<gene>
    <name evidence="7" type="ordered locus">Sta7437_2001</name>
</gene>
<dbReference type="Gene3D" id="1.10.510.10">
    <property type="entry name" value="Transferase(Phosphotransferase) domain 1"/>
    <property type="match status" value="1"/>
</dbReference>
<evidence type="ECO:0000313" key="7">
    <source>
        <dbReference type="EMBL" id="AFZ35553.1"/>
    </source>
</evidence>
<dbReference type="PROSITE" id="PS00107">
    <property type="entry name" value="PROTEIN_KINASE_ATP"/>
    <property type="match status" value="1"/>
</dbReference>
<dbReference type="AlphaFoldDB" id="K9XSP3"/>
<dbReference type="PANTHER" id="PTHR43289">
    <property type="entry name" value="MITOGEN-ACTIVATED PROTEIN KINASE KINASE KINASE 20-RELATED"/>
    <property type="match status" value="1"/>
</dbReference>
<dbReference type="GO" id="GO:0004674">
    <property type="term" value="F:protein serine/threonine kinase activity"/>
    <property type="evidence" value="ECO:0007669"/>
    <property type="project" value="UniProtKB-KW"/>
</dbReference>
<dbReference type="PROSITE" id="PS00108">
    <property type="entry name" value="PROTEIN_KINASE_ST"/>
    <property type="match status" value="1"/>
</dbReference>
<reference evidence="8" key="1">
    <citation type="journal article" date="2013" name="Proc. Natl. Acad. Sci. U.S.A.">
        <title>Improving the coverage of the cyanobacterial phylum using diversity-driven genome sequencing.</title>
        <authorList>
            <person name="Shih P.M."/>
            <person name="Wu D."/>
            <person name="Latifi A."/>
            <person name="Axen S.D."/>
            <person name="Fewer D.P."/>
            <person name="Talla E."/>
            <person name="Calteau A."/>
            <person name="Cai F."/>
            <person name="Tandeau de Marsac N."/>
            <person name="Rippka R."/>
            <person name="Herdman M."/>
            <person name="Sivonen K."/>
            <person name="Coursin T."/>
            <person name="Laurent T."/>
            <person name="Goodwin L."/>
            <person name="Nolan M."/>
            <person name="Davenport K.W."/>
            <person name="Han C.S."/>
            <person name="Rubin E.M."/>
            <person name="Eisen J.A."/>
            <person name="Woyke T."/>
            <person name="Gugger M."/>
            <person name="Kerfeld C.A."/>
        </authorList>
    </citation>
    <scope>NUCLEOTIDE SEQUENCE [LARGE SCALE GENOMIC DNA]</scope>
    <source>
        <strain evidence="8">ATCC 29371 / PCC 7437</strain>
    </source>
</reference>
<organism evidence="7 8">
    <name type="scientific">Stanieria cyanosphaera (strain ATCC 29371 / PCC 7437)</name>
    <dbReference type="NCBI Taxonomy" id="111780"/>
    <lineage>
        <taxon>Bacteria</taxon>
        <taxon>Bacillati</taxon>
        <taxon>Cyanobacteriota</taxon>
        <taxon>Cyanophyceae</taxon>
        <taxon>Pleurocapsales</taxon>
        <taxon>Dermocarpellaceae</taxon>
        <taxon>Stanieria</taxon>
    </lineage>
</organism>
<keyword evidence="2 5" id="KW-0547">Nucleotide-binding</keyword>
<accession>K9XSP3</accession>
<dbReference type="eggNOG" id="COG0515">
    <property type="taxonomic scope" value="Bacteria"/>
</dbReference>
<dbReference type="CDD" id="cd14014">
    <property type="entry name" value="STKc_PknB_like"/>
    <property type="match status" value="1"/>
</dbReference>
<name>K9XSP3_STAC7</name>
<evidence type="ECO:0000256" key="2">
    <source>
        <dbReference type="ARBA" id="ARBA00022741"/>
    </source>
</evidence>
<keyword evidence="3 7" id="KW-0418">Kinase</keyword>
<keyword evidence="7" id="KW-0723">Serine/threonine-protein kinase</keyword>
<keyword evidence="8" id="KW-1185">Reference proteome</keyword>
<keyword evidence="1" id="KW-0808">Transferase</keyword>
<dbReference type="HOGENOM" id="CLU_000288_63_44_3"/>
<dbReference type="STRING" id="111780.Sta7437_2001"/>
<dbReference type="InterPro" id="IPR008271">
    <property type="entry name" value="Ser/Thr_kinase_AS"/>
</dbReference>
<dbReference type="KEGG" id="scs:Sta7437_2001"/>
<evidence type="ECO:0000256" key="1">
    <source>
        <dbReference type="ARBA" id="ARBA00022679"/>
    </source>
</evidence>
<feature type="binding site" evidence="5">
    <location>
        <position position="51"/>
    </location>
    <ligand>
        <name>ATP</name>
        <dbReference type="ChEBI" id="CHEBI:30616"/>
    </ligand>
</feature>
<dbReference type="OrthoDB" id="581647at2"/>
<evidence type="ECO:0000256" key="3">
    <source>
        <dbReference type="ARBA" id="ARBA00022777"/>
    </source>
</evidence>
<dbReference type="InterPro" id="IPR011009">
    <property type="entry name" value="Kinase-like_dom_sf"/>
</dbReference>
<dbReference type="InterPro" id="IPR017441">
    <property type="entry name" value="Protein_kinase_ATP_BS"/>
</dbReference>
<dbReference type="Gene3D" id="3.30.200.20">
    <property type="entry name" value="Phosphorylase Kinase, domain 1"/>
    <property type="match status" value="1"/>
</dbReference>
<dbReference type="Proteomes" id="UP000010473">
    <property type="component" value="Chromosome"/>
</dbReference>
<evidence type="ECO:0000259" key="6">
    <source>
        <dbReference type="PROSITE" id="PS50011"/>
    </source>
</evidence>
<protein>
    <submittedName>
        <fullName evidence="7">Serine/threonine protein kinase</fullName>
    </submittedName>
</protein>